<accession>A0AAN7PVZ1</accession>
<evidence type="ECO:0000259" key="7">
    <source>
        <dbReference type="PROSITE" id="PS50071"/>
    </source>
</evidence>
<evidence type="ECO:0000256" key="2">
    <source>
        <dbReference type="ARBA" id="ARBA00023155"/>
    </source>
</evidence>
<dbReference type="Gene3D" id="1.10.10.60">
    <property type="entry name" value="Homeodomain-like"/>
    <property type="match status" value="1"/>
</dbReference>
<dbReference type="InterPro" id="IPR001356">
    <property type="entry name" value="HD"/>
</dbReference>
<comment type="subcellular location">
    <subcellularLocation>
        <location evidence="4 5">Nucleus</location>
    </subcellularLocation>
</comment>
<dbReference type="InterPro" id="IPR050460">
    <property type="entry name" value="Distal-less_Homeobox_TF"/>
</dbReference>
<keyword evidence="2 4" id="KW-0371">Homeobox</keyword>
<name>A0AAN7PVZ1_MYCAM</name>
<dbReference type="EMBL" id="JAUNZN010000001">
    <property type="protein sequence ID" value="KAK4829341.1"/>
    <property type="molecule type" value="Genomic_DNA"/>
</dbReference>
<feature type="compositionally biased region" description="Gly residues" evidence="6">
    <location>
        <begin position="114"/>
        <end position="123"/>
    </location>
</feature>
<dbReference type="SUPFAM" id="SSF46689">
    <property type="entry name" value="Homeodomain-like"/>
    <property type="match status" value="1"/>
</dbReference>
<evidence type="ECO:0000313" key="8">
    <source>
        <dbReference type="EMBL" id="KAK4829341.1"/>
    </source>
</evidence>
<protein>
    <recommendedName>
        <fullName evidence="7">Homeobox domain-containing protein</fullName>
    </recommendedName>
</protein>
<dbReference type="InterPro" id="IPR017970">
    <property type="entry name" value="Homeobox_CS"/>
</dbReference>
<evidence type="ECO:0000256" key="1">
    <source>
        <dbReference type="ARBA" id="ARBA00023125"/>
    </source>
</evidence>
<dbReference type="GO" id="GO:0000978">
    <property type="term" value="F:RNA polymerase II cis-regulatory region sequence-specific DNA binding"/>
    <property type="evidence" value="ECO:0007669"/>
    <property type="project" value="TreeGrafter"/>
</dbReference>
<feature type="region of interest" description="Disordered" evidence="6">
    <location>
        <begin position="391"/>
        <end position="422"/>
    </location>
</feature>
<feature type="domain" description="Homeobox" evidence="7">
    <location>
        <begin position="209"/>
        <end position="269"/>
    </location>
</feature>
<feature type="compositionally biased region" description="Basic residues" evidence="6">
    <location>
        <begin position="136"/>
        <end position="147"/>
    </location>
</feature>
<dbReference type="SMART" id="SM00389">
    <property type="entry name" value="HOX"/>
    <property type="match status" value="1"/>
</dbReference>
<dbReference type="PANTHER" id="PTHR24327:SF72">
    <property type="entry name" value="HOMEOBOX PROTEIN NANOG"/>
    <property type="match status" value="1"/>
</dbReference>
<evidence type="ECO:0000256" key="6">
    <source>
        <dbReference type="SAM" id="MobiDB-lite"/>
    </source>
</evidence>
<comment type="caution">
    <text evidence="8">The sequence shown here is derived from an EMBL/GenBank/DDBJ whole genome shotgun (WGS) entry which is preliminary data.</text>
</comment>
<proteinExistence type="predicted"/>
<dbReference type="PROSITE" id="PS50071">
    <property type="entry name" value="HOMEOBOX_2"/>
    <property type="match status" value="1"/>
</dbReference>
<dbReference type="InterPro" id="IPR009057">
    <property type="entry name" value="Homeodomain-like_sf"/>
</dbReference>
<evidence type="ECO:0000256" key="4">
    <source>
        <dbReference type="PROSITE-ProRule" id="PRU00108"/>
    </source>
</evidence>
<reference evidence="8 9" key="1">
    <citation type="journal article" date="2023" name="J. Hered.">
        <title>Chromosome-level genome of the wood stork (Mycteria americana) provides insight into avian chromosome evolution.</title>
        <authorList>
            <person name="Flamio R. Jr."/>
            <person name="Ramstad K.M."/>
        </authorList>
    </citation>
    <scope>NUCLEOTIDE SEQUENCE [LARGE SCALE GENOMIC DNA]</scope>
    <source>
        <strain evidence="8">JAX WOST 10</strain>
    </source>
</reference>
<dbReference type="Pfam" id="PF00046">
    <property type="entry name" value="Homeodomain"/>
    <property type="match status" value="1"/>
</dbReference>
<keyword evidence="1 4" id="KW-0238">DNA-binding</keyword>
<feature type="compositionally biased region" description="Polar residues" evidence="6">
    <location>
        <begin position="168"/>
        <end position="188"/>
    </location>
</feature>
<sequence>MGYLPAGCLQPPPPARRLLGAGGPGPAMSAHLAMPPYLPYPGAVRYGDYYWLSPGSMDSVPAQEAPAPDALAFPAAEKTPSHPGTRPGPADPGGAIGLPSAGGGCVPRVPPAPGAGGDAGAAGGRPPRRGCDGRALLRRLPRWKRRREPGAAASGPCVQTGRGRDVSPASSSSGTLIQYTPDSATSPTAERPSPHPSFQKVKEEGEGVVKKAKSRTAFSQEQLQILHQRFQSQKYLSPQQIRELAAALGLTYKQVKTWFQNQRMKFKRCQKESQWVEKGVYMPQNGFHQAAYLDITPTFHQGFPVGASRNLQAVTNMHQAYSSGQTYGNGQSLYSFMAVEDEGLFGKGGTSCNTQQAMGLLSQQMNFYHGYPADMDYVSLESEDTYGFQSTSDSVTPFSSSPVRHQYQAPWHPLGTQSSYES</sequence>
<evidence type="ECO:0000256" key="3">
    <source>
        <dbReference type="ARBA" id="ARBA00023242"/>
    </source>
</evidence>
<feature type="region of interest" description="Disordered" evidence="6">
    <location>
        <begin position="74"/>
        <end position="213"/>
    </location>
</feature>
<dbReference type="PROSITE" id="PS00027">
    <property type="entry name" value="HOMEOBOX_1"/>
    <property type="match status" value="1"/>
</dbReference>
<dbReference type="Proteomes" id="UP001333110">
    <property type="component" value="Unassembled WGS sequence"/>
</dbReference>
<feature type="DNA-binding region" description="Homeobox" evidence="4">
    <location>
        <begin position="211"/>
        <end position="270"/>
    </location>
</feature>
<keyword evidence="3 4" id="KW-0539">Nucleus</keyword>
<dbReference type="PANTHER" id="PTHR24327">
    <property type="entry name" value="HOMEOBOX PROTEIN"/>
    <property type="match status" value="1"/>
</dbReference>
<organism evidence="8 9">
    <name type="scientific">Mycteria americana</name>
    <name type="common">Wood stork</name>
    <dbReference type="NCBI Taxonomy" id="33587"/>
    <lineage>
        <taxon>Eukaryota</taxon>
        <taxon>Metazoa</taxon>
        <taxon>Chordata</taxon>
        <taxon>Craniata</taxon>
        <taxon>Vertebrata</taxon>
        <taxon>Euteleostomi</taxon>
        <taxon>Archelosauria</taxon>
        <taxon>Archosauria</taxon>
        <taxon>Dinosauria</taxon>
        <taxon>Saurischia</taxon>
        <taxon>Theropoda</taxon>
        <taxon>Coelurosauria</taxon>
        <taxon>Aves</taxon>
        <taxon>Neognathae</taxon>
        <taxon>Neoaves</taxon>
        <taxon>Aequornithes</taxon>
        <taxon>Ciconiiformes</taxon>
        <taxon>Ciconiidae</taxon>
        <taxon>Mycteria</taxon>
    </lineage>
</organism>
<keyword evidence="9" id="KW-1185">Reference proteome</keyword>
<dbReference type="GO" id="GO:0005634">
    <property type="term" value="C:nucleus"/>
    <property type="evidence" value="ECO:0007669"/>
    <property type="project" value="UniProtKB-SubCell"/>
</dbReference>
<dbReference type="CDD" id="cd00086">
    <property type="entry name" value="homeodomain"/>
    <property type="match status" value="1"/>
</dbReference>
<feature type="compositionally biased region" description="Gly residues" evidence="6">
    <location>
        <begin position="94"/>
        <end position="105"/>
    </location>
</feature>
<feature type="compositionally biased region" description="Low complexity" evidence="6">
    <location>
        <begin position="391"/>
        <end position="403"/>
    </location>
</feature>
<dbReference type="AlphaFoldDB" id="A0AAN7PVZ1"/>
<evidence type="ECO:0000313" key="9">
    <source>
        <dbReference type="Proteomes" id="UP001333110"/>
    </source>
</evidence>
<gene>
    <name evidence="8" type="ORF">QYF61_003268</name>
</gene>
<evidence type="ECO:0000256" key="5">
    <source>
        <dbReference type="RuleBase" id="RU000682"/>
    </source>
</evidence>
<dbReference type="GO" id="GO:0000981">
    <property type="term" value="F:DNA-binding transcription factor activity, RNA polymerase II-specific"/>
    <property type="evidence" value="ECO:0007669"/>
    <property type="project" value="InterPro"/>
</dbReference>
<feature type="compositionally biased region" description="Basic and acidic residues" evidence="6">
    <location>
        <begin position="200"/>
        <end position="209"/>
    </location>
</feature>